<evidence type="ECO:0000313" key="1">
    <source>
        <dbReference type="EMBL" id="NNH24172.1"/>
    </source>
</evidence>
<accession>A0A849BTN0</accession>
<keyword evidence="2" id="KW-1185">Reference proteome</keyword>
<comment type="caution">
    <text evidence="1">The sequence shown here is derived from an EMBL/GenBank/DDBJ whole genome shotgun (WGS) entry which is preliminary data.</text>
</comment>
<protein>
    <recommendedName>
        <fullName evidence="3">Amidohydrolase</fullName>
    </recommendedName>
</protein>
<reference evidence="1 2" key="1">
    <citation type="submission" date="2020-05" db="EMBL/GenBank/DDBJ databases">
        <title>MicrobeNet Type strains.</title>
        <authorList>
            <person name="Nicholson A.C."/>
        </authorList>
    </citation>
    <scope>NUCLEOTIDE SEQUENCE [LARGE SCALE GENOMIC DNA]</scope>
    <source>
        <strain evidence="1 2">JCM 14547</strain>
    </source>
</reference>
<proteinExistence type="predicted"/>
<sequence>MDGMLLRSVRLVGAPDPRRARDVLLLGGRVAAVADAGGLVPRGPDG</sequence>
<feature type="non-terminal residue" evidence="1">
    <location>
        <position position="46"/>
    </location>
</feature>
<dbReference type="AlphaFoldDB" id="A0A849BTN0"/>
<organism evidence="1 2">
    <name type="scientific">Pseudokineococcus marinus</name>
    <dbReference type="NCBI Taxonomy" id="351215"/>
    <lineage>
        <taxon>Bacteria</taxon>
        <taxon>Bacillati</taxon>
        <taxon>Actinomycetota</taxon>
        <taxon>Actinomycetes</taxon>
        <taxon>Kineosporiales</taxon>
        <taxon>Kineosporiaceae</taxon>
        <taxon>Pseudokineococcus</taxon>
    </lineage>
</organism>
<dbReference type="EMBL" id="JABEMA010000275">
    <property type="protein sequence ID" value="NNH24172.1"/>
    <property type="molecule type" value="Genomic_DNA"/>
</dbReference>
<evidence type="ECO:0008006" key="3">
    <source>
        <dbReference type="Google" id="ProtNLM"/>
    </source>
</evidence>
<name>A0A849BTN0_9ACTN</name>
<dbReference type="Proteomes" id="UP000555552">
    <property type="component" value="Unassembled WGS sequence"/>
</dbReference>
<evidence type="ECO:0000313" key="2">
    <source>
        <dbReference type="Proteomes" id="UP000555552"/>
    </source>
</evidence>
<gene>
    <name evidence="1" type="ORF">HLB09_13935</name>
</gene>